<accession>A0A0F9NL86</accession>
<evidence type="ECO:0000313" key="2">
    <source>
        <dbReference type="EMBL" id="KKN18714.1"/>
    </source>
</evidence>
<keyword evidence="1" id="KW-0812">Transmembrane</keyword>
<reference evidence="2" key="1">
    <citation type="journal article" date="2015" name="Nature">
        <title>Complex archaea that bridge the gap between prokaryotes and eukaryotes.</title>
        <authorList>
            <person name="Spang A."/>
            <person name="Saw J.H."/>
            <person name="Jorgensen S.L."/>
            <person name="Zaremba-Niedzwiedzka K."/>
            <person name="Martijn J."/>
            <person name="Lind A.E."/>
            <person name="van Eijk R."/>
            <person name="Schleper C."/>
            <person name="Guy L."/>
            <person name="Ettema T.J."/>
        </authorList>
    </citation>
    <scope>NUCLEOTIDE SEQUENCE</scope>
</reference>
<dbReference type="AlphaFoldDB" id="A0A0F9NL86"/>
<keyword evidence="1" id="KW-1133">Transmembrane helix</keyword>
<sequence>MLKNITFTDFGTIASILGLILSILIFFFIRKIKSFYIFKIRVPGLSKRLQDIASSISSYLNDYESSINSIDEAVVTCEVVLKSLKGKLSGSIKKAIKDLIKKIDQNSYDYRTKDNIRDIYISILKISEEIKELQEDSKWER</sequence>
<dbReference type="EMBL" id="LAZR01003402">
    <property type="protein sequence ID" value="KKN18714.1"/>
    <property type="molecule type" value="Genomic_DNA"/>
</dbReference>
<gene>
    <name evidence="2" type="ORF">LCGC14_0953010</name>
</gene>
<name>A0A0F9NL86_9ZZZZ</name>
<organism evidence="2">
    <name type="scientific">marine sediment metagenome</name>
    <dbReference type="NCBI Taxonomy" id="412755"/>
    <lineage>
        <taxon>unclassified sequences</taxon>
        <taxon>metagenomes</taxon>
        <taxon>ecological metagenomes</taxon>
    </lineage>
</organism>
<feature type="transmembrane region" description="Helical" evidence="1">
    <location>
        <begin position="12"/>
        <end position="29"/>
    </location>
</feature>
<protein>
    <submittedName>
        <fullName evidence="2">Uncharacterized protein</fullName>
    </submittedName>
</protein>
<comment type="caution">
    <text evidence="2">The sequence shown here is derived from an EMBL/GenBank/DDBJ whole genome shotgun (WGS) entry which is preliminary data.</text>
</comment>
<keyword evidence="1" id="KW-0472">Membrane</keyword>
<evidence type="ECO:0000256" key="1">
    <source>
        <dbReference type="SAM" id="Phobius"/>
    </source>
</evidence>
<proteinExistence type="predicted"/>